<keyword evidence="5" id="KW-1185">Reference proteome</keyword>
<feature type="DNA-binding region" description="H-T-H motif" evidence="2">
    <location>
        <begin position="28"/>
        <end position="47"/>
    </location>
</feature>
<organism evidence="4 5">
    <name type="scientific">Paeniglutamicibacter psychrophenolicus</name>
    <dbReference type="NCBI Taxonomy" id="257454"/>
    <lineage>
        <taxon>Bacteria</taxon>
        <taxon>Bacillati</taxon>
        <taxon>Actinomycetota</taxon>
        <taxon>Actinomycetes</taxon>
        <taxon>Micrococcales</taxon>
        <taxon>Micrococcaceae</taxon>
        <taxon>Paeniglutamicibacter</taxon>
    </lineage>
</organism>
<keyword evidence="1 2" id="KW-0238">DNA-binding</keyword>
<evidence type="ECO:0000313" key="4">
    <source>
        <dbReference type="EMBL" id="MBP2373095.1"/>
    </source>
</evidence>
<dbReference type="Gene3D" id="1.10.357.10">
    <property type="entry name" value="Tetracycline Repressor, domain 2"/>
    <property type="match status" value="1"/>
</dbReference>
<comment type="caution">
    <text evidence="4">The sequence shown here is derived from an EMBL/GenBank/DDBJ whole genome shotgun (WGS) entry which is preliminary data.</text>
</comment>
<evidence type="ECO:0000256" key="2">
    <source>
        <dbReference type="PROSITE-ProRule" id="PRU00335"/>
    </source>
</evidence>
<evidence type="ECO:0000313" key="5">
    <source>
        <dbReference type="Proteomes" id="UP000766570"/>
    </source>
</evidence>
<dbReference type="SUPFAM" id="SSF46689">
    <property type="entry name" value="Homeodomain-like"/>
    <property type="match status" value="1"/>
</dbReference>
<evidence type="ECO:0000259" key="3">
    <source>
        <dbReference type="PROSITE" id="PS50977"/>
    </source>
</evidence>
<reference evidence="4 5" key="1">
    <citation type="submission" date="2021-03" db="EMBL/GenBank/DDBJ databases">
        <title>Sequencing the genomes of 1000 actinobacteria strains.</title>
        <authorList>
            <person name="Klenk H.-P."/>
        </authorList>
    </citation>
    <scope>NUCLEOTIDE SEQUENCE [LARGE SCALE GENOMIC DNA]</scope>
    <source>
        <strain evidence="4 5">DSM 15454</strain>
    </source>
</reference>
<protein>
    <submittedName>
        <fullName evidence="4">AcrR family transcriptional regulator</fullName>
    </submittedName>
</protein>
<dbReference type="RefSeq" id="WP_209906320.1">
    <property type="nucleotide sequence ID" value="NZ_BAAAMI010000019.1"/>
</dbReference>
<evidence type="ECO:0000256" key="1">
    <source>
        <dbReference type="ARBA" id="ARBA00023125"/>
    </source>
</evidence>
<dbReference type="InterPro" id="IPR009057">
    <property type="entry name" value="Homeodomain-like_sf"/>
</dbReference>
<feature type="domain" description="HTH tetR-type" evidence="3">
    <location>
        <begin position="5"/>
        <end position="65"/>
    </location>
</feature>
<accession>A0ABS4WA71</accession>
<name>A0ABS4WA71_9MICC</name>
<dbReference type="EMBL" id="JAGIOE010000001">
    <property type="protein sequence ID" value="MBP2373095.1"/>
    <property type="molecule type" value="Genomic_DNA"/>
</dbReference>
<proteinExistence type="predicted"/>
<sequence length="186" mass="20094">MLTEHGKRENILTAYLNLLSHQGTRAATLEAVSSACNLSKAGVLHHFPNMQALRQGIFTELKAQASAEVEQMTADLPRAAEYYLVSSLSRDNLLERLIDAVYRLAQTGDADALGLLRSCRDDWYGALLLATGNEALAKLVLFAGDGLNHNALLSLDEANESFVGPATATQMLALVRQLQQTPTANA</sequence>
<dbReference type="Proteomes" id="UP000766570">
    <property type="component" value="Unassembled WGS sequence"/>
</dbReference>
<dbReference type="InterPro" id="IPR001647">
    <property type="entry name" value="HTH_TetR"/>
</dbReference>
<dbReference type="Pfam" id="PF00440">
    <property type="entry name" value="TetR_N"/>
    <property type="match status" value="1"/>
</dbReference>
<gene>
    <name evidence="4" type="ORF">JOF46_001007</name>
</gene>
<dbReference type="PROSITE" id="PS50977">
    <property type="entry name" value="HTH_TETR_2"/>
    <property type="match status" value="1"/>
</dbReference>